<dbReference type="Gene3D" id="2.60.120.1250">
    <property type="entry name" value="Peptidase M60, enhancin-like domain 1"/>
    <property type="match status" value="1"/>
</dbReference>
<evidence type="ECO:0000259" key="2">
    <source>
        <dbReference type="PROSITE" id="PS51723"/>
    </source>
</evidence>
<dbReference type="SMART" id="SM01276">
    <property type="entry name" value="M60-like"/>
    <property type="match status" value="1"/>
</dbReference>
<feature type="domain" description="F5/8 type C" evidence="1">
    <location>
        <begin position="486"/>
        <end position="642"/>
    </location>
</feature>
<reference evidence="3" key="2">
    <citation type="submission" date="2020-09" db="EMBL/GenBank/DDBJ databases">
        <authorList>
            <person name="Sun Q."/>
            <person name="Zhou Y."/>
        </authorList>
    </citation>
    <scope>NUCLEOTIDE SEQUENCE</scope>
    <source>
        <strain evidence="3">CGMCC 1.15966</strain>
    </source>
</reference>
<dbReference type="Gene3D" id="1.10.390.30">
    <property type="entry name" value="Peptidase M60, enhancin-like domain 3"/>
    <property type="match status" value="1"/>
</dbReference>
<protein>
    <submittedName>
        <fullName evidence="3">Carbohydrate-binding protein</fullName>
    </submittedName>
</protein>
<dbReference type="Gene3D" id="3.40.390.80">
    <property type="entry name" value="Peptidase M60, enhancin-like domain 2"/>
    <property type="match status" value="1"/>
</dbReference>
<evidence type="ECO:0000313" key="3">
    <source>
        <dbReference type="EMBL" id="GGE13323.1"/>
    </source>
</evidence>
<dbReference type="InterPro" id="IPR008979">
    <property type="entry name" value="Galactose-bd-like_sf"/>
</dbReference>
<name>A0A8H9FZ32_9SPHI</name>
<dbReference type="EMBL" id="BMKM01000001">
    <property type="protein sequence ID" value="GGE13323.1"/>
    <property type="molecule type" value="Genomic_DNA"/>
</dbReference>
<reference evidence="3" key="1">
    <citation type="journal article" date="2014" name="Int. J. Syst. Evol. Microbiol.">
        <title>Complete genome sequence of Corynebacterium casei LMG S-19264T (=DSM 44701T), isolated from a smear-ripened cheese.</title>
        <authorList>
            <consortium name="US DOE Joint Genome Institute (JGI-PGF)"/>
            <person name="Walter F."/>
            <person name="Albersmeier A."/>
            <person name="Kalinowski J."/>
            <person name="Ruckert C."/>
        </authorList>
    </citation>
    <scope>NUCLEOTIDE SEQUENCE</scope>
    <source>
        <strain evidence="3">CGMCC 1.15966</strain>
    </source>
</reference>
<dbReference type="Pfam" id="PF17291">
    <property type="entry name" value="M60-like_N"/>
    <property type="match status" value="1"/>
</dbReference>
<proteinExistence type="predicted"/>
<dbReference type="Gene3D" id="2.60.120.260">
    <property type="entry name" value="Galactose-binding domain-like"/>
    <property type="match status" value="1"/>
</dbReference>
<dbReference type="Proteomes" id="UP000614460">
    <property type="component" value="Unassembled WGS sequence"/>
</dbReference>
<dbReference type="SUPFAM" id="SSF49785">
    <property type="entry name" value="Galactose-binding domain-like"/>
    <property type="match status" value="1"/>
</dbReference>
<feature type="domain" description="Peptidase M60" evidence="2">
    <location>
        <begin position="82"/>
        <end position="398"/>
    </location>
</feature>
<dbReference type="Pfam" id="PF00754">
    <property type="entry name" value="F5_F8_type_C"/>
    <property type="match status" value="1"/>
</dbReference>
<dbReference type="InterPro" id="IPR000421">
    <property type="entry name" value="FA58C"/>
</dbReference>
<dbReference type="InterPro" id="IPR035423">
    <property type="entry name" value="M60-like_N"/>
</dbReference>
<evidence type="ECO:0000313" key="4">
    <source>
        <dbReference type="Proteomes" id="UP000614460"/>
    </source>
</evidence>
<dbReference type="InterPro" id="IPR031161">
    <property type="entry name" value="Peptidase_M60_dom"/>
</dbReference>
<dbReference type="PANTHER" id="PTHR15730">
    <property type="entry name" value="EXPERIMENTAL AUTOIMMUNE PROSTATITIS ANTIGEN 2-RELATED"/>
    <property type="match status" value="1"/>
</dbReference>
<dbReference type="PROSITE" id="PS50022">
    <property type="entry name" value="FA58C_3"/>
    <property type="match status" value="1"/>
</dbReference>
<dbReference type="InterPro" id="IPR042279">
    <property type="entry name" value="Pep_M60_3"/>
</dbReference>
<evidence type="ECO:0000259" key="1">
    <source>
        <dbReference type="PROSITE" id="PS50022"/>
    </source>
</evidence>
<keyword evidence="4" id="KW-1185">Reference proteome</keyword>
<accession>A0A8H9FZ32</accession>
<dbReference type="Pfam" id="PF13402">
    <property type="entry name" value="Peptidase_M60"/>
    <property type="match status" value="1"/>
</dbReference>
<sequence>MISCGKYGYDFVDGYQKGDTTATPIETDTAMNVADRSMYSKARIFPGLVGENVKRIADTTVTFDLDFKWVQSYDIKVSTTPKPIFSTGLYAPAGENIRIVVPENVIGLTAQIGVHTDNLSGSESLRRDAIIYTVKELFPGVNYIKNLYGGTIWIKPSISIDNPVKLKFAGAVRSPDFILGKTNVAQWLKDVENTEVPWIELRSERVVFSVPRRFVLTYRNESSQVEKALQEWNEIYVKDYYDWMGLEENSSDLKNSYPDLPERGVLDIQPVVGYGHNGNPWVGMMDRYWYSTFVQWDALMGKTGGAWGTFHEVGHNYQQTGTWSWNGLGETTNNLFVFKTANRHQDFSIATHPALAEQFPLALEYAKRDGSKNIIADKESQDPFFKIVPFLQIFNKAKGKKGESGWDFMPYVYREARNTEYGFGLDEAKRDFFYRALCDFTGKDYTRFFDAWGIRISTIAKREMRAKYPPMSQTIWTYDPLTNKGGEDPLPSKYDLDPLDFVYTSNAATATGESTGKIDAMKDGDKSTYWHTCYSGCNPQTVLPVHVDMDMGAITSIRGAYFVNRQTATFHKSAKVYTRETTNDNWKLQGEIRLSTSNSDPTRADRKEIKFDKIEDVRFVRFEFTEQNWVGQPHVAIAELGAFFDIN</sequence>
<comment type="caution">
    <text evidence="3">The sequence shown here is derived from an EMBL/GenBank/DDBJ whole genome shotgun (WGS) entry which is preliminary data.</text>
</comment>
<gene>
    <name evidence="3" type="ORF">GCM10011516_08950</name>
</gene>
<dbReference type="PANTHER" id="PTHR15730:SF5">
    <property type="entry name" value="SI:CH211-210B2.2-RELATED"/>
    <property type="match status" value="1"/>
</dbReference>
<dbReference type="PROSITE" id="PS51723">
    <property type="entry name" value="PEPTIDASE_M60"/>
    <property type="match status" value="1"/>
</dbReference>
<dbReference type="AlphaFoldDB" id="A0A8H9FZ32"/>
<dbReference type="InterPro" id="IPR051244">
    <property type="entry name" value="TCAF"/>
</dbReference>
<organism evidence="3 4">
    <name type="scientific">Sphingobacterium cellulitidis</name>
    <dbReference type="NCBI Taxonomy" id="1768011"/>
    <lineage>
        <taxon>Bacteria</taxon>
        <taxon>Pseudomonadati</taxon>
        <taxon>Bacteroidota</taxon>
        <taxon>Sphingobacteriia</taxon>
        <taxon>Sphingobacteriales</taxon>
        <taxon>Sphingobacteriaceae</taxon>
        <taxon>Sphingobacterium</taxon>
    </lineage>
</organism>